<keyword evidence="2" id="KW-1185">Reference proteome</keyword>
<accession>A0A5D3WIW5</accession>
<dbReference type="AlphaFoldDB" id="A0A5D3WIW5"/>
<name>A0A5D3WIW5_9BACT</name>
<organism evidence="1 2">
    <name type="scientific">Geothermobacter ehrlichii</name>
    <dbReference type="NCBI Taxonomy" id="213224"/>
    <lineage>
        <taxon>Bacteria</taxon>
        <taxon>Pseudomonadati</taxon>
        <taxon>Thermodesulfobacteriota</taxon>
        <taxon>Desulfuromonadia</taxon>
        <taxon>Desulfuromonadales</taxon>
        <taxon>Geothermobacteraceae</taxon>
        <taxon>Geothermobacter</taxon>
    </lineage>
</organism>
<dbReference type="Proteomes" id="UP000324159">
    <property type="component" value="Unassembled WGS sequence"/>
</dbReference>
<comment type="caution">
    <text evidence="1">The sequence shown here is derived from an EMBL/GenBank/DDBJ whole genome shotgun (WGS) entry which is preliminary data.</text>
</comment>
<dbReference type="EMBL" id="VNIB01000006">
    <property type="protein sequence ID" value="TYO98430.1"/>
    <property type="molecule type" value="Genomic_DNA"/>
</dbReference>
<protein>
    <submittedName>
        <fullName evidence="1">Uncharacterized protein</fullName>
    </submittedName>
</protein>
<evidence type="ECO:0000313" key="1">
    <source>
        <dbReference type="EMBL" id="TYO98430.1"/>
    </source>
</evidence>
<reference evidence="1 2" key="1">
    <citation type="submission" date="2019-07" db="EMBL/GenBank/DDBJ databases">
        <title>Genomic Encyclopedia of Type Strains, Phase IV (KMG-IV): sequencing the most valuable type-strain genomes for metagenomic binning, comparative biology and taxonomic classification.</title>
        <authorList>
            <person name="Goeker M."/>
        </authorList>
    </citation>
    <scope>NUCLEOTIDE SEQUENCE [LARGE SCALE GENOMIC DNA]</scope>
    <source>
        <strain evidence="1 2">SS015</strain>
    </source>
</reference>
<evidence type="ECO:0000313" key="2">
    <source>
        <dbReference type="Proteomes" id="UP000324159"/>
    </source>
</evidence>
<sequence>MLNVNCRGKGSASISFIRYRNCVFEIYNNGISF</sequence>
<gene>
    <name evidence="1" type="ORF">EDC39_10629</name>
</gene>
<proteinExistence type="predicted"/>